<dbReference type="FunFam" id="1.25.40.340:FF:000002">
    <property type="entry name" value="Dihydroxyacetone kinase, L subunit"/>
    <property type="match status" value="1"/>
</dbReference>
<protein>
    <submittedName>
        <fullName evidence="8">Triose/dihydroxyacetone kinase / FAD-AMP lyase</fullName>
        <ecNumber evidence="8">2.7.1.28</ecNumber>
        <ecNumber evidence="8">2.7.1.29</ecNumber>
        <ecNumber evidence="8">4.6.1.15</ecNumber>
    </submittedName>
</protein>
<sequence>MTANKKIVNRAEDAVVEMIQGLLRQYPETLKCCEAPYQNVLVGSHYLTKERTATTAPISLISGGGSGHEPSHAGWVGSGMLTAVVCGGIFASPSIAAIRAALRAVPSDAGILVIVKNYTGDCLNFGMAIEMESNNNTTPIEMVVVADDVALPRKKGITGARGLAGTVLIHKIAGAAAAAGYSLSEVAALARNACARMGTLGIALETVAVPGAPATSSSRLPDDCFEVGLGIHGEAGLKQGPAMTANEMATTMISAIQSYGRIEKKESYIIVPMFAAGDEVCVLVNNLGGTSEFEMSILANAVVTELEAVHHVKVRLLYVGTYMSSFNMHGASLTILNLTDEIIELLEAPTNAPAWKKCQYSKESTVFNPVPVPPEVKTKSADTALPTLEIQDFSTVAQKMVVAAAQSLIDHEPLITHYDTIVGDGDCGLTMKRGAMALLECEHLDTSHPVQLFTQIANLLSSSMGGTSGVLLELGFRKMATYLSRAENQNITKNALFAAFQQGVQAIGFYGRAALGARTMLDALIPASQVEDANLLQGMAQAARHGAESTATMGTASAGRSNYLSAESLQGTPDPGAIAMALVLESMAASASF</sequence>
<dbReference type="GO" id="GO:0034012">
    <property type="term" value="F:FAD-AMP lyase (cyclizing) activity"/>
    <property type="evidence" value="ECO:0007669"/>
    <property type="project" value="UniProtKB-EC"/>
</dbReference>
<dbReference type="FunFam" id="3.30.1180.20:FF:000001">
    <property type="entry name" value="Dihydroxyacetone kinase 1"/>
    <property type="match status" value="1"/>
</dbReference>
<dbReference type="Pfam" id="PF02734">
    <property type="entry name" value="Dak2"/>
    <property type="match status" value="1"/>
</dbReference>
<dbReference type="AlphaFoldDB" id="A0A1Z5JW24"/>
<name>A0A1Z5JW24_FISSO</name>
<evidence type="ECO:0000256" key="3">
    <source>
        <dbReference type="ARBA" id="ARBA00022741"/>
    </source>
</evidence>
<evidence type="ECO:0000313" key="9">
    <source>
        <dbReference type="Proteomes" id="UP000198406"/>
    </source>
</evidence>
<dbReference type="Gene3D" id="3.40.50.10440">
    <property type="entry name" value="Dihydroxyacetone kinase, domain 1"/>
    <property type="match status" value="1"/>
</dbReference>
<dbReference type="InterPro" id="IPR050861">
    <property type="entry name" value="Dihydroxyacetone_Kinase"/>
</dbReference>
<keyword evidence="4 8" id="KW-0418">Kinase</keyword>
<dbReference type="OrthoDB" id="1724672at2759"/>
<dbReference type="PROSITE" id="PS51481">
    <property type="entry name" value="DHAK"/>
    <property type="match status" value="1"/>
</dbReference>
<dbReference type="EC" id="2.7.1.28" evidence="8"/>
<proteinExistence type="inferred from homology"/>
<feature type="domain" description="DhaK" evidence="7">
    <location>
        <begin position="10"/>
        <end position="355"/>
    </location>
</feature>
<dbReference type="GO" id="GO:0005829">
    <property type="term" value="C:cytosol"/>
    <property type="evidence" value="ECO:0007669"/>
    <property type="project" value="TreeGrafter"/>
</dbReference>
<dbReference type="EC" id="4.6.1.15" evidence="8"/>
<organism evidence="8 9">
    <name type="scientific">Fistulifera solaris</name>
    <name type="common">Oleaginous diatom</name>
    <dbReference type="NCBI Taxonomy" id="1519565"/>
    <lineage>
        <taxon>Eukaryota</taxon>
        <taxon>Sar</taxon>
        <taxon>Stramenopiles</taxon>
        <taxon>Ochrophyta</taxon>
        <taxon>Bacillariophyta</taxon>
        <taxon>Bacillariophyceae</taxon>
        <taxon>Bacillariophycidae</taxon>
        <taxon>Naviculales</taxon>
        <taxon>Naviculaceae</taxon>
        <taxon>Fistulifera</taxon>
    </lineage>
</organism>
<keyword evidence="5" id="KW-0067">ATP-binding</keyword>
<dbReference type="GO" id="GO:0004371">
    <property type="term" value="F:glycerone kinase activity"/>
    <property type="evidence" value="ECO:0007669"/>
    <property type="project" value="UniProtKB-EC"/>
</dbReference>
<dbReference type="FunFam" id="3.40.50.10440:FF:000001">
    <property type="entry name" value="Dihydroxyacetone kinase, DhaK subunit"/>
    <property type="match status" value="1"/>
</dbReference>
<dbReference type="SUPFAM" id="SSF82549">
    <property type="entry name" value="DAK1/DegV-like"/>
    <property type="match status" value="1"/>
</dbReference>
<dbReference type="SUPFAM" id="SSF101473">
    <property type="entry name" value="DhaL-like"/>
    <property type="match status" value="1"/>
</dbReference>
<feature type="domain" description="DhaL" evidence="6">
    <location>
        <begin position="395"/>
        <end position="589"/>
    </location>
</feature>
<dbReference type="Pfam" id="PF02733">
    <property type="entry name" value="Dak1"/>
    <property type="match status" value="1"/>
</dbReference>
<dbReference type="EMBL" id="BDSP01000125">
    <property type="protein sequence ID" value="GAX18240.1"/>
    <property type="molecule type" value="Genomic_DNA"/>
</dbReference>
<dbReference type="PANTHER" id="PTHR28629:SF4">
    <property type="entry name" value="TRIOKINASE_FMN CYCLASE"/>
    <property type="match status" value="1"/>
</dbReference>
<dbReference type="PROSITE" id="PS51480">
    <property type="entry name" value="DHAL"/>
    <property type="match status" value="1"/>
</dbReference>
<dbReference type="GO" id="GO:0050354">
    <property type="term" value="F:triokinase activity"/>
    <property type="evidence" value="ECO:0007669"/>
    <property type="project" value="UniProtKB-EC"/>
</dbReference>
<dbReference type="InParanoid" id="A0A1Z5JW24"/>
<comment type="similarity">
    <text evidence="1">Belongs to the dihydroxyacetone kinase (DAK) family.</text>
</comment>
<dbReference type="InterPro" id="IPR004007">
    <property type="entry name" value="DhaL_dom"/>
</dbReference>
<dbReference type="GO" id="GO:0019563">
    <property type="term" value="P:glycerol catabolic process"/>
    <property type="evidence" value="ECO:0007669"/>
    <property type="project" value="TreeGrafter"/>
</dbReference>
<keyword evidence="8" id="KW-0456">Lyase</keyword>
<evidence type="ECO:0000256" key="4">
    <source>
        <dbReference type="ARBA" id="ARBA00022777"/>
    </source>
</evidence>
<evidence type="ECO:0000259" key="7">
    <source>
        <dbReference type="PROSITE" id="PS51481"/>
    </source>
</evidence>
<dbReference type="PANTHER" id="PTHR28629">
    <property type="entry name" value="TRIOKINASE/FMN CYCLASE"/>
    <property type="match status" value="1"/>
</dbReference>
<dbReference type="EC" id="2.7.1.29" evidence="8"/>
<dbReference type="Gene3D" id="3.30.1180.20">
    <property type="entry name" value="Dihydroxyacetone kinase, domain 2"/>
    <property type="match status" value="1"/>
</dbReference>
<reference evidence="8 9" key="1">
    <citation type="journal article" date="2015" name="Plant Cell">
        <title>Oil accumulation by the oleaginous diatom Fistulifera solaris as revealed by the genome and transcriptome.</title>
        <authorList>
            <person name="Tanaka T."/>
            <person name="Maeda Y."/>
            <person name="Veluchamy A."/>
            <person name="Tanaka M."/>
            <person name="Abida H."/>
            <person name="Marechal E."/>
            <person name="Bowler C."/>
            <person name="Muto M."/>
            <person name="Sunaga Y."/>
            <person name="Tanaka M."/>
            <person name="Yoshino T."/>
            <person name="Taniguchi T."/>
            <person name="Fukuda Y."/>
            <person name="Nemoto M."/>
            <person name="Matsumoto M."/>
            <person name="Wong P.S."/>
            <person name="Aburatani S."/>
            <person name="Fujibuchi W."/>
        </authorList>
    </citation>
    <scope>NUCLEOTIDE SEQUENCE [LARGE SCALE GENOMIC DNA]</scope>
    <source>
        <strain evidence="8 9">JPCC DA0580</strain>
    </source>
</reference>
<evidence type="ECO:0000259" key="6">
    <source>
        <dbReference type="PROSITE" id="PS51480"/>
    </source>
</evidence>
<dbReference type="InterPro" id="IPR004006">
    <property type="entry name" value="DhaK_dom"/>
</dbReference>
<dbReference type="InterPro" id="IPR036117">
    <property type="entry name" value="DhaL_dom_sf"/>
</dbReference>
<keyword evidence="2 8" id="KW-0808">Transferase</keyword>
<evidence type="ECO:0000256" key="2">
    <source>
        <dbReference type="ARBA" id="ARBA00022679"/>
    </source>
</evidence>
<dbReference type="SMART" id="SM01120">
    <property type="entry name" value="Dak2"/>
    <property type="match status" value="1"/>
</dbReference>
<dbReference type="Proteomes" id="UP000198406">
    <property type="component" value="Unassembled WGS sequence"/>
</dbReference>
<accession>A0A1Z5JW24</accession>
<evidence type="ECO:0000313" key="8">
    <source>
        <dbReference type="EMBL" id="GAX18240.1"/>
    </source>
</evidence>
<evidence type="ECO:0000256" key="1">
    <source>
        <dbReference type="ARBA" id="ARBA00008757"/>
    </source>
</evidence>
<keyword evidence="9" id="KW-1185">Reference proteome</keyword>
<dbReference type="Gene3D" id="1.25.40.340">
    <property type="match status" value="1"/>
</dbReference>
<gene>
    <name evidence="8" type="ORF">FisN_31Hh007</name>
</gene>
<keyword evidence="3" id="KW-0547">Nucleotide-binding</keyword>
<comment type="caution">
    <text evidence="8">The sequence shown here is derived from an EMBL/GenBank/DDBJ whole genome shotgun (WGS) entry which is preliminary data.</text>
</comment>
<evidence type="ECO:0000256" key="5">
    <source>
        <dbReference type="ARBA" id="ARBA00022840"/>
    </source>
</evidence>
<dbReference type="GO" id="GO:0005524">
    <property type="term" value="F:ATP binding"/>
    <property type="evidence" value="ECO:0007669"/>
    <property type="project" value="UniProtKB-KW"/>
</dbReference>